<dbReference type="Proteomes" id="UP001054889">
    <property type="component" value="Unassembled WGS sequence"/>
</dbReference>
<dbReference type="GO" id="GO:0016705">
    <property type="term" value="F:oxidoreductase activity, acting on paired donors, with incorporation or reduction of molecular oxygen"/>
    <property type="evidence" value="ECO:0007669"/>
    <property type="project" value="InterPro"/>
</dbReference>
<dbReference type="GO" id="GO:0005506">
    <property type="term" value="F:iron ion binding"/>
    <property type="evidence" value="ECO:0007669"/>
    <property type="project" value="InterPro"/>
</dbReference>
<dbReference type="Gene3D" id="1.10.630.10">
    <property type="entry name" value="Cytochrome P450"/>
    <property type="match status" value="1"/>
</dbReference>
<dbReference type="EMBL" id="BQKI01000006">
    <property type="protein sequence ID" value="GJM96086.1"/>
    <property type="molecule type" value="Genomic_DNA"/>
</dbReference>
<dbReference type="AlphaFoldDB" id="A0AAV5CCL9"/>
<keyword evidence="2" id="KW-0408">Iron</keyword>
<evidence type="ECO:0000313" key="4">
    <source>
        <dbReference type="EMBL" id="GJM96086.1"/>
    </source>
</evidence>
<keyword evidence="5" id="KW-1185">Reference proteome</keyword>
<dbReference type="SUPFAM" id="SSF48264">
    <property type="entry name" value="Cytochrome P450"/>
    <property type="match status" value="1"/>
</dbReference>
<dbReference type="GO" id="GO:0016132">
    <property type="term" value="P:brassinosteroid biosynthetic process"/>
    <property type="evidence" value="ECO:0007669"/>
    <property type="project" value="TreeGrafter"/>
</dbReference>
<dbReference type="PANTHER" id="PTHR24286:SF81">
    <property type="entry name" value="CYTOCHROME P450 FAMILY PROTEIN, EXPRESSED"/>
    <property type="match status" value="1"/>
</dbReference>
<reference evidence="4" key="1">
    <citation type="journal article" date="2018" name="DNA Res.">
        <title>Multiple hybrid de novo genome assembly of finger millet, an orphan allotetraploid crop.</title>
        <authorList>
            <person name="Hatakeyama M."/>
            <person name="Aluri S."/>
            <person name="Balachadran M.T."/>
            <person name="Sivarajan S.R."/>
            <person name="Patrignani A."/>
            <person name="Gruter S."/>
            <person name="Poveda L."/>
            <person name="Shimizu-Inatsugi R."/>
            <person name="Baeten J."/>
            <person name="Francoijs K.J."/>
            <person name="Nataraja K.N."/>
            <person name="Reddy Y.A.N."/>
            <person name="Phadnis S."/>
            <person name="Ravikumar R.L."/>
            <person name="Schlapbach R."/>
            <person name="Sreeman S.M."/>
            <person name="Shimizu K.K."/>
        </authorList>
    </citation>
    <scope>NUCLEOTIDE SEQUENCE</scope>
</reference>
<sequence length="225" mass="25467">MDNLLRKRYPETVLSEQGFEVLSGLHDLFINSNMNMVNAALTINGEFVLSLILVVTILLLRLASKWEKGRPCKARLLPLGSRGLPLLGETLEFFSAAPTLELLPFLKRRLDRYGPIFMTSLVGEEMIVLQLEERAFQIWYPSSFMRVFGADNIINALGPLHRHIRSLVLRLFGPESLRRALLRDVQSAARDELQSWLHQGQHGVDVRAATSRVRVPVSSSLFLGY</sequence>
<keyword evidence="3" id="KW-0812">Transmembrane</keyword>
<evidence type="ECO:0000313" key="5">
    <source>
        <dbReference type="Proteomes" id="UP001054889"/>
    </source>
</evidence>
<dbReference type="GO" id="GO:0010268">
    <property type="term" value="P:brassinosteroid homeostasis"/>
    <property type="evidence" value="ECO:0007669"/>
    <property type="project" value="TreeGrafter"/>
</dbReference>
<keyword evidence="1" id="KW-0479">Metal-binding</keyword>
<evidence type="ECO:0000256" key="1">
    <source>
        <dbReference type="ARBA" id="ARBA00022723"/>
    </source>
</evidence>
<name>A0AAV5CCL9_ELECO</name>
<comment type="caution">
    <text evidence="4">The sequence shown here is derived from an EMBL/GenBank/DDBJ whole genome shotgun (WGS) entry which is preliminary data.</text>
</comment>
<accession>A0AAV5CCL9</accession>
<evidence type="ECO:0000256" key="2">
    <source>
        <dbReference type="ARBA" id="ARBA00023004"/>
    </source>
</evidence>
<organism evidence="4 5">
    <name type="scientific">Eleusine coracana subsp. coracana</name>
    <dbReference type="NCBI Taxonomy" id="191504"/>
    <lineage>
        <taxon>Eukaryota</taxon>
        <taxon>Viridiplantae</taxon>
        <taxon>Streptophyta</taxon>
        <taxon>Embryophyta</taxon>
        <taxon>Tracheophyta</taxon>
        <taxon>Spermatophyta</taxon>
        <taxon>Magnoliopsida</taxon>
        <taxon>Liliopsida</taxon>
        <taxon>Poales</taxon>
        <taxon>Poaceae</taxon>
        <taxon>PACMAD clade</taxon>
        <taxon>Chloridoideae</taxon>
        <taxon>Cynodonteae</taxon>
        <taxon>Eleusininae</taxon>
        <taxon>Eleusine</taxon>
    </lineage>
</organism>
<dbReference type="GO" id="GO:0020037">
    <property type="term" value="F:heme binding"/>
    <property type="evidence" value="ECO:0007669"/>
    <property type="project" value="InterPro"/>
</dbReference>
<dbReference type="GO" id="GO:0004497">
    <property type="term" value="F:monooxygenase activity"/>
    <property type="evidence" value="ECO:0007669"/>
    <property type="project" value="InterPro"/>
</dbReference>
<reference evidence="4" key="2">
    <citation type="submission" date="2021-12" db="EMBL/GenBank/DDBJ databases">
        <title>Resequencing data analysis of finger millet.</title>
        <authorList>
            <person name="Hatakeyama M."/>
            <person name="Aluri S."/>
            <person name="Balachadran M.T."/>
            <person name="Sivarajan S.R."/>
            <person name="Poveda L."/>
            <person name="Shimizu-Inatsugi R."/>
            <person name="Schlapbach R."/>
            <person name="Sreeman S.M."/>
            <person name="Shimizu K.K."/>
        </authorList>
    </citation>
    <scope>NUCLEOTIDE SEQUENCE</scope>
</reference>
<proteinExistence type="predicted"/>
<dbReference type="PANTHER" id="PTHR24286">
    <property type="entry name" value="CYTOCHROME P450 26"/>
    <property type="match status" value="1"/>
</dbReference>
<gene>
    <name evidence="4" type="primary">ga12894</name>
    <name evidence="4" type="ORF">PR202_ga12894</name>
</gene>
<evidence type="ECO:0000256" key="3">
    <source>
        <dbReference type="SAM" id="Phobius"/>
    </source>
</evidence>
<dbReference type="GO" id="GO:0016125">
    <property type="term" value="P:sterol metabolic process"/>
    <property type="evidence" value="ECO:0007669"/>
    <property type="project" value="TreeGrafter"/>
</dbReference>
<keyword evidence="3" id="KW-1133">Transmembrane helix</keyword>
<keyword evidence="3" id="KW-0472">Membrane</keyword>
<dbReference type="InterPro" id="IPR036396">
    <property type="entry name" value="Cyt_P450_sf"/>
</dbReference>
<feature type="transmembrane region" description="Helical" evidence="3">
    <location>
        <begin position="39"/>
        <end position="60"/>
    </location>
</feature>
<protein>
    <submittedName>
        <fullName evidence="4">Uncharacterized protein</fullName>
    </submittedName>
</protein>